<dbReference type="EMBL" id="CAUYUE010000008">
    <property type="protein sequence ID" value="CAK0783546.1"/>
    <property type="molecule type" value="Genomic_DNA"/>
</dbReference>
<feature type="compositionally biased region" description="Basic and acidic residues" evidence="1">
    <location>
        <begin position="319"/>
        <end position="333"/>
    </location>
</feature>
<feature type="compositionally biased region" description="Low complexity" evidence="1">
    <location>
        <begin position="55"/>
        <end position="68"/>
    </location>
</feature>
<feature type="region of interest" description="Disordered" evidence="1">
    <location>
        <begin position="55"/>
        <end position="161"/>
    </location>
</feature>
<feature type="region of interest" description="Disordered" evidence="1">
    <location>
        <begin position="229"/>
        <end position="253"/>
    </location>
</feature>
<feature type="compositionally biased region" description="Polar residues" evidence="1">
    <location>
        <begin position="91"/>
        <end position="114"/>
    </location>
</feature>
<evidence type="ECO:0000313" key="2">
    <source>
        <dbReference type="EMBL" id="CAK0783546.1"/>
    </source>
</evidence>
<dbReference type="AlphaFoldDB" id="A0AAV1I9Z8"/>
<evidence type="ECO:0000313" key="3">
    <source>
        <dbReference type="Proteomes" id="UP001314263"/>
    </source>
</evidence>
<keyword evidence="3" id="KW-1185">Reference proteome</keyword>
<feature type="region of interest" description="Disordered" evidence="1">
    <location>
        <begin position="319"/>
        <end position="358"/>
    </location>
</feature>
<evidence type="ECO:0000256" key="1">
    <source>
        <dbReference type="SAM" id="MobiDB-lite"/>
    </source>
</evidence>
<dbReference type="Proteomes" id="UP001314263">
    <property type="component" value="Unassembled WGS sequence"/>
</dbReference>
<feature type="compositionally biased region" description="Polar residues" evidence="1">
    <location>
        <begin position="122"/>
        <end position="133"/>
    </location>
</feature>
<sequence length="358" mass="39378">MNVVERLVGRLSPAGGNSYFVRDPPSDEPEVRQVEQAGTNSACWRTEFGLICLQQPESQPQQASQADQYKASEAVTAPDRLRTEFGEVTLLSPSSNGKTDGSTDTARTVKTQFGQGRLLDSRQGQSAKTTEAQSADAKQDKPAQAPSARSTKHSAQPTQSLKTEFGEVKHLRWAKPSKQHLDRLLTGLSPPVSFLYAPQEYSQQPPLDATAEVVHVSAERELLRRAKQPIPAAPPNTPAAGMASPEHWDSPPLRETVTSVTKEVQGPAAQTRNREYQPICSNKTFTTITDQPCQKEIVEVIREHRFYEKTFLVETRPAGERELTDRQREEETGTRTVMGYATPGSGPCGMAPELVVSR</sequence>
<gene>
    <name evidence="2" type="ORF">CVIRNUC_006745</name>
</gene>
<accession>A0AAV1I9Z8</accession>
<reference evidence="2 3" key="1">
    <citation type="submission" date="2023-10" db="EMBL/GenBank/DDBJ databases">
        <authorList>
            <person name="Maclean D."/>
            <person name="Macfadyen A."/>
        </authorList>
    </citation>
    <scope>NUCLEOTIDE SEQUENCE [LARGE SCALE GENOMIC DNA]</scope>
</reference>
<comment type="caution">
    <text evidence="2">The sequence shown here is derived from an EMBL/GenBank/DDBJ whole genome shotgun (WGS) entry which is preliminary data.</text>
</comment>
<name>A0AAV1I9Z8_9CHLO</name>
<proteinExistence type="predicted"/>
<protein>
    <submittedName>
        <fullName evidence="2">Uncharacterized protein</fullName>
    </submittedName>
</protein>
<organism evidence="2 3">
    <name type="scientific">Coccomyxa viridis</name>
    <dbReference type="NCBI Taxonomy" id="1274662"/>
    <lineage>
        <taxon>Eukaryota</taxon>
        <taxon>Viridiplantae</taxon>
        <taxon>Chlorophyta</taxon>
        <taxon>core chlorophytes</taxon>
        <taxon>Trebouxiophyceae</taxon>
        <taxon>Trebouxiophyceae incertae sedis</taxon>
        <taxon>Coccomyxaceae</taxon>
        <taxon>Coccomyxa</taxon>
    </lineage>
</organism>
<feature type="compositionally biased region" description="Polar residues" evidence="1">
    <location>
        <begin position="147"/>
        <end position="161"/>
    </location>
</feature>